<evidence type="ECO:0008006" key="4">
    <source>
        <dbReference type="Google" id="ProtNLM"/>
    </source>
</evidence>
<dbReference type="InterPro" id="IPR029058">
    <property type="entry name" value="AB_hydrolase_fold"/>
</dbReference>
<evidence type="ECO:0000313" key="2">
    <source>
        <dbReference type="EMBL" id="OJG46011.1"/>
    </source>
</evidence>
<dbReference type="SUPFAM" id="SSF53474">
    <property type="entry name" value="alpha/beta-Hydrolases"/>
    <property type="match status" value="1"/>
</dbReference>
<reference evidence="2 3" key="1">
    <citation type="submission" date="2014-12" db="EMBL/GenBank/DDBJ databases">
        <title>Draft genome sequences of 29 type strains of Enterococci.</title>
        <authorList>
            <person name="Zhong Z."/>
            <person name="Sun Z."/>
            <person name="Liu W."/>
            <person name="Zhang W."/>
            <person name="Zhang H."/>
        </authorList>
    </citation>
    <scope>NUCLEOTIDE SEQUENCE [LARGE SCALE GENOMIC DNA]</scope>
    <source>
        <strain evidence="2 3">DSM 17122</strain>
    </source>
</reference>
<feature type="chain" id="PRO_5039661112" description="Alpha/beta hydrolase" evidence="1">
    <location>
        <begin position="22"/>
        <end position="291"/>
    </location>
</feature>
<evidence type="ECO:0000313" key="3">
    <source>
        <dbReference type="Proteomes" id="UP000182077"/>
    </source>
</evidence>
<gene>
    <name evidence="2" type="ORF">RV04_GL001777</name>
</gene>
<dbReference type="PROSITE" id="PS51257">
    <property type="entry name" value="PROKAR_LIPOPROTEIN"/>
    <property type="match status" value="1"/>
</dbReference>
<dbReference type="Pfam" id="PF06028">
    <property type="entry name" value="DUF915"/>
    <property type="match status" value="1"/>
</dbReference>
<dbReference type="Gene3D" id="3.40.50.1820">
    <property type="entry name" value="alpha/beta hydrolase"/>
    <property type="match status" value="1"/>
</dbReference>
<dbReference type="AlphaFoldDB" id="A0A1L8TNV6"/>
<organism evidence="2 3">
    <name type="scientific">Enterococcus hermanniensis</name>
    <dbReference type="NCBI Taxonomy" id="249189"/>
    <lineage>
        <taxon>Bacteria</taxon>
        <taxon>Bacillati</taxon>
        <taxon>Bacillota</taxon>
        <taxon>Bacilli</taxon>
        <taxon>Lactobacillales</taxon>
        <taxon>Enterococcaceae</taxon>
        <taxon>Enterococcus</taxon>
    </lineage>
</organism>
<dbReference type="Proteomes" id="UP000182077">
    <property type="component" value="Unassembled WGS sequence"/>
</dbReference>
<accession>A0A1L8TNV6</accession>
<name>A0A1L8TNV6_9ENTE</name>
<feature type="signal peptide" evidence="1">
    <location>
        <begin position="1"/>
        <end position="21"/>
    </location>
</feature>
<keyword evidence="1" id="KW-0732">Signal</keyword>
<dbReference type="InterPro" id="IPR010315">
    <property type="entry name" value="DUF915_hydro-like"/>
</dbReference>
<sequence>MWKMKKWMISLLAMLTIFMLAGCRTSQTKTKKSVDKTTTSTQQKKVTPLKSSTPTVFIHGYGGTVNSFGGMIQRLEKAGETKKELVITVEADGTLQVEGQLNQEKVNPSVQVLFAANQDNEWNQTEWIYTVLKYLKQAGADQVNLVGHSMGGVSSLRYLTTYGQPTDASNVQRLIAIGAPFNDFTDTATEQTVDELLQNGPSQQSSRYTDYRSGVTNIPVTTTFLLIAGKADDQATSDGTVPLTSALAPYALLKAHGNQVTEQIFTGQQAQHSQLHENSAVDKAVIKFLWR</sequence>
<protein>
    <recommendedName>
        <fullName evidence="4">Alpha/beta hydrolase</fullName>
    </recommendedName>
</protein>
<dbReference type="EMBL" id="JXKQ01000004">
    <property type="protein sequence ID" value="OJG46011.1"/>
    <property type="molecule type" value="Genomic_DNA"/>
</dbReference>
<evidence type="ECO:0000256" key="1">
    <source>
        <dbReference type="SAM" id="SignalP"/>
    </source>
</evidence>
<comment type="caution">
    <text evidence="2">The sequence shown here is derived from an EMBL/GenBank/DDBJ whole genome shotgun (WGS) entry which is preliminary data.</text>
</comment>
<keyword evidence="3" id="KW-1185">Reference proteome</keyword>
<dbReference type="STRING" id="249189.RV04_GL001777"/>
<proteinExistence type="predicted"/>